<comment type="caution">
    <text evidence="1">The sequence shown here is derived from an EMBL/GenBank/DDBJ whole genome shotgun (WGS) entry which is preliminary data.</text>
</comment>
<name>A0A4Y7XC19_9GAMM</name>
<keyword evidence="2" id="KW-1185">Reference proteome</keyword>
<accession>A0A4Y7XC19</accession>
<dbReference type="RefSeq" id="WP_134244301.1">
    <property type="nucleotide sequence ID" value="NZ_SNTY01000025.1"/>
</dbReference>
<dbReference type="Proteomes" id="UP000297834">
    <property type="component" value="Unassembled WGS sequence"/>
</dbReference>
<evidence type="ECO:0000313" key="1">
    <source>
        <dbReference type="EMBL" id="TEU26855.1"/>
    </source>
</evidence>
<dbReference type="EMBL" id="SNTY01000025">
    <property type="protein sequence ID" value="TEU26855.1"/>
    <property type="molecule type" value="Genomic_DNA"/>
</dbReference>
<gene>
    <name evidence="1" type="ORF">E2B99_07560</name>
</gene>
<proteinExistence type="predicted"/>
<protein>
    <submittedName>
        <fullName evidence="1">Uncharacterized protein</fullName>
    </submittedName>
</protein>
<evidence type="ECO:0000313" key="2">
    <source>
        <dbReference type="Proteomes" id="UP000297834"/>
    </source>
</evidence>
<reference evidence="1 2" key="1">
    <citation type="submission" date="2019-03" db="EMBL/GenBank/DDBJ databases">
        <title>Alkanindiges illinoisensis: a potential pathogenic isolated from ascites of a gastric cancer patient with abdominal metastasis.</title>
        <authorList>
            <person name="Hu X."/>
            <person name="Yang B."/>
            <person name="Yan X."/>
            <person name="Lin L."/>
            <person name="Zhao H."/>
            <person name="Zhou F."/>
            <person name="Su B."/>
            <person name="Chen J."/>
            <person name="Rui Y."/>
            <person name="Wang Q."/>
            <person name="Zheng L."/>
        </authorList>
    </citation>
    <scope>NUCLEOTIDE SEQUENCE [LARGE SCALE GENOMIC DNA]</scope>
    <source>
        <strain evidence="1 2">NFYY 23406</strain>
    </source>
</reference>
<sequence>MEKTEYQEEKHAQSIYSSKRRIQRHVLNLEQYLAKAIYNFSQTSGNTDLLQSILAFLSSWKFSKVGFGKSAFWCDAIYFDTVQIENNKNFVFKGHAWIGLVSNVDKEWKVAVSGHFTINASGKRLKRYTLKFYDNDQLIVLSK</sequence>
<dbReference type="OrthoDB" id="6694966at2"/>
<organism evidence="1 2">
    <name type="scientific">Alkanindiges illinoisensis</name>
    <dbReference type="NCBI Taxonomy" id="197183"/>
    <lineage>
        <taxon>Bacteria</taxon>
        <taxon>Pseudomonadati</taxon>
        <taxon>Pseudomonadota</taxon>
        <taxon>Gammaproteobacteria</taxon>
        <taxon>Moraxellales</taxon>
        <taxon>Moraxellaceae</taxon>
        <taxon>Alkanindiges</taxon>
    </lineage>
</organism>
<dbReference type="AlphaFoldDB" id="A0A4Y7XC19"/>